<dbReference type="AlphaFoldDB" id="A0AAD4YAL5"/>
<sequence length="125" mass="14370">MQAHTALGQVFLHENEGFPSILGFILLMLRHLLLVLEESEVTSLVLHFSRNALGALVLLLRQLAEKVAYILLNHTIEVEIEAQRELNLVTVLMRARDALRGNFDFLRVKSQAFRLSFKLSRRYLT</sequence>
<gene>
    <name evidence="1" type="ORF">MG293_009860</name>
</gene>
<evidence type="ECO:0000313" key="2">
    <source>
        <dbReference type="Proteomes" id="UP001214576"/>
    </source>
</evidence>
<reference evidence="1" key="1">
    <citation type="submission" date="2022-03" db="EMBL/GenBank/DDBJ databases">
        <title>Genomic analyses of argali, domestic sheep and their hybrids provide insights into chromosomal evolution, heterosis and genetic basis of agronomic traits.</title>
        <authorList>
            <person name="Li M."/>
        </authorList>
    </citation>
    <scope>NUCLEOTIDE SEQUENCE</scope>
    <source>
        <strain evidence="1">CAU-MHL-2022a</strain>
        <tissue evidence="1">Skin</tissue>
    </source>
</reference>
<dbReference type="Proteomes" id="UP001214576">
    <property type="component" value="Unassembled WGS sequence"/>
</dbReference>
<name>A0AAD4YAL5_OVIAM</name>
<evidence type="ECO:0000313" key="1">
    <source>
        <dbReference type="EMBL" id="KAI4540819.1"/>
    </source>
</evidence>
<dbReference type="EMBL" id="JAKZEL010000009">
    <property type="protein sequence ID" value="KAI4540819.1"/>
    <property type="molecule type" value="Genomic_DNA"/>
</dbReference>
<protein>
    <submittedName>
        <fullName evidence="1">Uncharacterized protein</fullName>
    </submittedName>
</protein>
<accession>A0AAD4YAL5</accession>
<organism evidence="1 2">
    <name type="scientific">Ovis ammon polii</name>
    <dbReference type="NCBI Taxonomy" id="230172"/>
    <lineage>
        <taxon>Eukaryota</taxon>
        <taxon>Metazoa</taxon>
        <taxon>Chordata</taxon>
        <taxon>Craniata</taxon>
        <taxon>Vertebrata</taxon>
        <taxon>Euteleostomi</taxon>
        <taxon>Mammalia</taxon>
        <taxon>Eutheria</taxon>
        <taxon>Laurasiatheria</taxon>
        <taxon>Artiodactyla</taxon>
        <taxon>Ruminantia</taxon>
        <taxon>Pecora</taxon>
        <taxon>Bovidae</taxon>
        <taxon>Caprinae</taxon>
        <taxon>Ovis</taxon>
    </lineage>
</organism>
<proteinExistence type="predicted"/>
<comment type="caution">
    <text evidence="1">The sequence shown here is derived from an EMBL/GenBank/DDBJ whole genome shotgun (WGS) entry which is preliminary data.</text>
</comment>
<keyword evidence="2" id="KW-1185">Reference proteome</keyword>